<reference evidence="1 2" key="1">
    <citation type="submission" date="2019-08" db="EMBL/GenBank/DDBJ databases">
        <authorList>
            <person name="Peeters C."/>
        </authorList>
    </citation>
    <scope>NUCLEOTIDE SEQUENCE [LARGE SCALE GENOMIC DNA]</scope>
    <source>
        <strain evidence="1 2">LMG 31111</strain>
    </source>
</reference>
<accession>A0A5E4VDH8</accession>
<protein>
    <recommendedName>
        <fullName evidence="3">AlpA family transcriptional regulator</fullName>
    </recommendedName>
</protein>
<dbReference type="RefSeq" id="WP_033945027.1">
    <property type="nucleotide sequence ID" value="NZ_CABPSE010000008.1"/>
</dbReference>
<sequence length="70" mass="7945">MKILRKKAVCEKLGEINEVTLWRISRADPTFPVSIQINKRVVGWLEHEIDAWLEQKAAAARAASNNAVYP</sequence>
<dbReference type="PANTHER" id="PTHR36154">
    <property type="entry name" value="DNA-BINDING TRANSCRIPTIONAL ACTIVATOR ALPA"/>
    <property type="match status" value="1"/>
</dbReference>
<proteinExistence type="predicted"/>
<dbReference type="Pfam" id="PF05930">
    <property type="entry name" value="Phage_AlpA"/>
    <property type="match status" value="1"/>
</dbReference>
<evidence type="ECO:0000313" key="1">
    <source>
        <dbReference type="EMBL" id="VVE10181.1"/>
    </source>
</evidence>
<keyword evidence="2" id="KW-1185">Reference proteome</keyword>
<name>A0A5E4VDH8_9BURK</name>
<dbReference type="AlphaFoldDB" id="A0A5E4VDH8"/>
<dbReference type="EMBL" id="CABPSE010000008">
    <property type="protein sequence ID" value="VVE10181.1"/>
    <property type="molecule type" value="Genomic_DNA"/>
</dbReference>
<evidence type="ECO:0000313" key="2">
    <source>
        <dbReference type="Proteomes" id="UP000383971"/>
    </source>
</evidence>
<dbReference type="PANTHER" id="PTHR36154:SF1">
    <property type="entry name" value="DNA-BINDING TRANSCRIPTIONAL ACTIVATOR ALPA"/>
    <property type="match status" value="1"/>
</dbReference>
<evidence type="ECO:0008006" key="3">
    <source>
        <dbReference type="Google" id="ProtNLM"/>
    </source>
</evidence>
<dbReference type="Proteomes" id="UP000383971">
    <property type="component" value="Unassembled WGS sequence"/>
</dbReference>
<dbReference type="InterPro" id="IPR010260">
    <property type="entry name" value="AlpA"/>
</dbReference>
<organism evidence="1 2">
    <name type="scientific">Pandoraea communis</name>
    <dbReference type="NCBI Taxonomy" id="2508297"/>
    <lineage>
        <taxon>Bacteria</taxon>
        <taxon>Pseudomonadati</taxon>
        <taxon>Pseudomonadota</taxon>
        <taxon>Betaproteobacteria</taxon>
        <taxon>Burkholderiales</taxon>
        <taxon>Burkholderiaceae</taxon>
        <taxon>Pandoraea</taxon>
    </lineage>
</organism>
<dbReference type="InterPro" id="IPR052931">
    <property type="entry name" value="Prophage_regulatory_activator"/>
</dbReference>
<gene>
    <name evidence="1" type="ORF">PCO31111_02611</name>
</gene>